<dbReference type="STRING" id="1714354.BLL40_10625"/>
<organism evidence="1 2">
    <name type="scientific">Domibacillus mangrovi</name>
    <dbReference type="NCBI Taxonomy" id="1714354"/>
    <lineage>
        <taxon>Bacteria</taxon>
        <taxon>Bacillati</taxon>
        <taxon>Bacillota</taxon>
        <taxon>Bacilli</taxon>
        <taxon>Bacillales</taxon>
        <taxon>Bacillaceae</taxon>
        <taxon>Domibacillus</taxon>
    </lineage>
</organism>
<protein>
    <submittedName>
        <fullName evidence="1">Uncharacterized protein</fullName>
    </submittedName>
</protein>
<dbReference type="AlphaFoldDB" id="A0A1Q5P2J1"/>
<proteinExistence type="predicted"/>
<dbReference type="OrthoDB" id="9938019at2"/>
<reference evidence="1 2" key="1">
    <citation type="submission" date="2016-12" db="EMBL/GenBank/DDBJ databases">
        <title>Domibacillus sp. SAOS 44 whole genome sequencing.</title>
        <authorList>
            <person name="Verma A."/>
            <person name="Krishnamurthi S."/>
        </authorList>
    </citation>
    <scope>NUCLEOTIDE SEQUENCE [LARGE SCALE GENOMIC DNA]</scope>
    <source>
        <strain evidence="1 2">SAOS 44</strain>
    </source>
</reference>
<sequence>MAMFRENRELVAPELESLILRIQEENQATNLVFIEQTNHYCVFRGYKNRIEMLFKFDKNCSMGSILEDEIM</sequence>
<accession>A0A1Q5P2J1</accession>
<keyword evidence="2" id="KW-1185">Reference proteome</keyword>
<dbReference type="EMBL" id="MRWQ01000008">
    <property type="protein sequence ID" value="OKL36342.1"/>
    <property type="molecule type" value="Genomic_DNA"/>
</dbReference>
<dbReference type="Proteomes" id="UP000186524">
    <property type="component" value="Unassembled WGS sequence"/>
</dbReference>
<evidence type="ECO:0000313" key="2">
    <source>
        <dbReference type="Proteomes" id="UP000186524"/>
    </source>
</evidence>
<comment type="caution">
    <text evidence="1">The sequence shown here is derived from an EMBL/GenBank/DDBJ whole genome shotgun (WGS) entry which is preliminary data.</text>
</comment>
<name>A0A1Q5P2J1_9BACI</name>
<dbReference type="RefSeq" id="WP_073711877.1">
    <property type="nucleotide sequence ID" value="NZ_MRWQ01000008.1"/>
</dbReference>
<gene>
    <name evidence="1" type="ORF">BLL40_10625</name>
</gene>
<evidence type="ECO:0000313" key="1">
    <source>
        <dbReference type="EMBL" id="OKL36342.1"/>
    </source>
</evidence>